<evidence type="ECO:0000256" key="12">
    <source>
        <dbReference type="SAM" id="SignalP"/>
    </source>
</evidence>
<keyword evidence="4 11" id="KW-0812">Transmembrane</keyword>
<dbReference type="Proteomes" id="UP000593565">
    <property type="component" value="Unassembled WGS sequence"/>
</dbReference>
<evidence type="ECO:0000256" key="5">
    <source>
        <dbReference type="ARBA" id="ARBA00022729"/>
    </source>
</evidence>
<dbReference type="GO" id="GO:0017015">
    <property type="term" value="P:regulation of transforming growth factor beta receptor signaling pathway"/>
    <property type="evidence" value="ECO:0007669"/>
    <property type="project" value="TreeGrafter"/>
</dbReference>
<dbReference type="InterPro" id="IPR001507">
    <property type="entry name" value="ZP_dom"/>
</dbReference>
<feature type="transmembrane region" description="Helical" evidence="11">
    <location>
        <begin position="813"/>
        <end position="835"/>
    </location>
</feature>
<dbReference type="SMART" id="SM00241">
    <property type="entry name" value="ZP"/>
    <property type="match status" value="1"/>
</dbReference>
<dbReference type="GO" id="GO:0007179">
    <property type="term" value="P:transforming growth factor beta receptor signaling pathway"/>
    <property type="evidence" value="ECO:0007669"/>
    <property type="project" value="TreeGrafter"/>
</dbReference>
<feature type="compositionally biased region" description="Pro residues" evidence="10">
    <location>
        <begin position="515"/>
        <end position="525"/>
    </location>
</feature>
<protein>
    <recommendedName>
        <fullName evidence="13">ZP domain-containing protein</fullName>
    </recommendedName>
</protein>
<feature type="signal peptide" evidence="12">
    <location>
        <begin position="1"/>
        <end position="20"/>
    </location>
</feature>
<dbReference type="InterPro" id="IPR042235">
    <property type="entry name" value="ZP-C_dom"/>
</dbReference>
<proteinExistence type="predicted"/>
<feature type="region of interest" description="Disordered" evidence="10">
    <location>
        <begin position="610"/>
        <end position="701"/>
    </location>
</feature>
<reference evidence="14 15" key="1">
    <citation type="submission" date="2020-02" db="EMBL/GenBank/DDBJ databases">
        <title>A chromosome-scale genome assembly of the black bullhead catfish (Ameiurus melas).</title>
        <authorList>
            <person name="Wen M."/>
            <person name="Zham M."/>
            <person name="Cabau C."/>
            <person name="Klopp C."/>
            <person name="Donnadieu C."/>
            <person name="Roques C."/>
            <person name="Bouchez O."/>
            <person name="Lampietro C."/>
            <person name="Jouanno E."/>
            <person name="Herpin A."/>
            <person name="Louis A."/>
            <person name="Berthelot C."/>
            <person name="Parey E."/>
            <person name="Roest-Crollius H."/>
            <person name="Braasch I."/>
            <person name="Postlethwait J."/>
            <person name="Robinson-Rechavi M."/>
            <person name="Echchiki A."/>
            <person name="Begum T."/>
            <person name="Montfort J."/>
            <person name="Schartl M."/>
            <person name="Bobe J."/>
            <person name="Guiguen Y."/>
        </authorList>
    </citation>
    <scope>NUCLEOTIDE SEQUENCE [LARGE SCALE GENOMIC DNA]</scope>
    <source>
        <strain evidence="14">M_S1</strain>
        <tissue evidence="14">Blood</tissue>
    </source>
</reference>
<dbReference type="Gene3D" id="2.60.40.3210">
    <property type="entry name" value="Zona pellucida, ZP-N domain"/>
    <property type="match status" value="1"/>
</dbReference>
<organism evidence="14 15">
    <name type="scientific">Ameiurus melas</name>
    <name type="common">Black bullhead</name>
    <name type="synonym">Silurus melas</name>
    <dbReference type="NCBI Taxonomy" id="219545"/>
    <lineage>
        <taxon>Eukaryota</taxon>
        <taxon>Metazoa</taxon>
        <taxon>Chordata</taxon>
        <taxon>Craniata</taxon>
        <taxon>Vertebrata</taxon>
        <taxon>Euteleostomi</taxon>
        <taxon>Actinopterygii</taxon>
        <taxon>Neopterygii</taxon>
        <taxon>Teleostei</taxon>
        <taxon>Ostariophysi</taxon>
        <taxon>Siluriformes</taxon>
        <taxon>Ictaluridae</taxon>
        <taxon>Ameiurus</taxon>
    </lineage>
</organism>
<evidence type="ECO:0000256" key="1">
    <source>
        <dbReference type="ARBA" id="ARBA00004251"/>
    </source>
</evidence>
<dbReference type="EMBL" id="JAAGNN010000014">
    <property type="protein sequence ID" value="KAF4080742.1"/>
    <property type="molecule type" value="Genomic_DNA"/>
</dbReference>
<dbReference type="GO" id="GO:0005024">
    <property type="term" value="F:transforming growth factor beta receptor activity"/>
    <property type="evidence" value="ECO:0007669"/>
    <property type="project" value="TreeGrafter"/>
</dbReference>
<keyword evidence="15" id="KW-1185">Reference proteome</keyword>
<feature type="compositionally biased region" description="Acidic residues" evidence="10">
    <location>
        <begin position="635"/>
        <end position="646"/>
    </location>
</feature>
<feature type="compositionally biased region" description="Basic and acidic residues" evidence="10">
    <location>
        <begin position="675"/>
        <end position="685"/>
    </location>
</feature>
<dbReference type="GO" id="GO:0005539">
    <property type="term" value="F:glycosaminoglycan binding"/>
    <property type="evidence" value="ECO:0007669"/>
    <property type="project" value="TreeGrafter"/>
</dbReference>
<dbReference type="Gene3D" id="2.60.40.4100">
    <property type="entry name" value="Zona pellucida, ZP-C domain"/>
    <property type="match status" value="1"/>
</dbReference>
<evidence type="ECO:0000256" key="3">
    <source>
        <dbReference type="ARBA" id="ARBA00022553"/>
    </source>
</evidence>
<dbReference type="Pfam" id="PF23344">
    <property type="entry name" value="ZP-N"/>
    <property type="match status" value="1"/>
</dbReference>
<evidence type="ECO:0000256" key="11">
    <source>
        <dbReference type="SAM" id="Phobius"/>
    </source>
</evidence>
<name>A0A7J6AD01_AMEME</name>
<evidence type="ECO:0000256" key="2">
    <source>
        <dbReference type="ARBA" id="ARBA00022475"/>
    </source>
</evidence>
<evidence type="ECO:0000259" key="13">
    <source>
        <dbReference type="SMART" id="SM00241"/>
    </source>
</evidence>
<gene>
    <name evidence="14" type="ORF">AMELA_G00174760</name>
</gene>
<evidence type="ECO:0000256" key="8">
    <source>
        <dbReference type="ARBA" id="ARBA00023157"/>
    </source>
</evidence>
<dbReference type="InterPro" id="IPR055355">
    <property type="entry name" value="ZP-C"/>
</dbReference>
<dbReference type="GO" id="GO:0001837">
    <property type="term" value="P:epithelial to mesenchymal transition"/>
    <property type="evidence" value="ECO:0007669"/>
    <property type="project" value="TreeGrafter"/>
</dbReference>
<keyword evidence="6 11" id="KW-1133">Transmembrane helix</keyword>
<evidence type="ECO:0000256" key="6">
    <source>
        <dbReference type="ARBA" id="ARBA00022989"/>
    </source>
</evidence>
<feature type="compositionally biased region" description="Basic and acidic residues" evidence="10">
    <location>
        <begin position="692"/>
        <end position="701"/>
    </location>
</feature>
<keyword evidence="7 11" id="KW-0472">Membrane</keyword>
<feature type="domain" description="ZP" evidence="13">
    <location>
        <begin position="384"/>
        <end position="640"/>
    </location>
</feature>
<keyword evidence="3" id="KW-0597">Phosphoprotein</keyword>
<evidence type="ECO:0000256" key="9">
    <source>
        <dbReference type="ARBA" id="ARBA00023180"/>
    </source>
</evidence>
<feature type="region of interest" description="Disordered" evidence="10">
    <location>
        <begin position="495"/>
        <end position="527"/>
    </location>
</feature>
<dbReference type="OrthoDB" id="8963415at2759"/>
<dbReference type="InterPro" id="IPR058899">
    <property type="entry name" value="TGFBR3/Endoglin-like_N"/>
</dbReference>
<keyword evidence="9" id="KW-0325">Glycoprotein</keyword>
<dbReference type="GO" id="GO:0005114">
    <property type="term" value="F:type II transforming growth factor beta receptor binding"/>
    <property type="evidence" value="ECO:0007669"/>
    <property type="project" value="TreeGrafter"/>
</dbReference>
<feature type="compositionally biased region" description="Basic and acidic residues" evidence="10">
    <location>
        <begin position="610"/>
        <end position="634"/>
    </location>
</feature>
<keyword evidence="5 12" id="KW-0732">Signal</keyword>
<comment type="caution">
    <text evidence="14">The sequence shown here is derived from an EMBL/GenBank/DDBJ whole genome shotgun (WGS) entry which is preliminary data.</text>
</comment>
<dbReference type="PANTHER" id="PTHR14002:SF56">
    <property type="entry name" value="TRANSFORMING GROWTH FACTOR BETA RECEPTOR TYPE 3-LIKE ISOFORM X1"/>
    <property type="match status" value="1"/>
</dbReference>
<feature type="compositionally biased region" description="Basic and acidic residues" evidence="10">
    <location>
        <begin position="654"/>
        <end position="665"/>
    </location>
</feature>
<comment type="subcellular location">
    <subcellularLocation>
        <location evidence="1">Cell membrane</location>
        <topology evidence="1">Single-pass type I membrane protein</topology>
    </subcellularLocation>
</comment>
<accession>A0A7J6AD01</accession>
<evidence type="ECO:0000313" key="14">
    <source>
        <dbReference type="EMBL" id="KAF4080742.1"/>
    </source>
</evidence>
<dbReference type="PANTHER" id="PTHR14002">
    <property type="entry name" value="ENDOGLIN/TGF-BETA RECEPTOR TYPE III"/>
    <property type="match status" value="1"/>
</dbReference>
<dbReference type="InterPro" id="IPR055356">
    <property type="entry name" value="ZP-N"/>
</dbReference>
<evidence type="ECO:0000256" key="7">
    <source>
        <dbReference type="ARBA" id="ARBA00023136"/>
    </source>
</evidence>
<feature type="region of interest" description="Disordered" evidence="10">
    <location>
        <begin position="846"/>
        <end position="869"/>
    </location>
</feature>
<dbReference type="Pfam" id="PF00100">
    <property type="entry name" value="Zona_pellucida"/>
    <property type="match status" value="1"/>
</dbReference>
<dbReference type="GO" id="GO:0016477">
    <property type="term" value="P:cell migration"/>
    <property type="evidence" value="ECO:0007669"/>
    <property type="project" value="TreeGrafter"/>
</dbReference>
<evidence type="ECO:0000313" key="15">
    <source>
        <dbReference type="Proteomes" id="UP000593565"/>
    </source>
</evidence>
<feature type="chain" id="PRO_5029860462" description="ZP domain-containing protein" evidence="12">
    <location>
        <begin position="21"/>
        <end position="869"/>
    </location>
</feature>
<keyword evidence="8" id="KW-1015">Disulfide bond</keyword>
<dbReference type="GO" id="GO:0050431">
    <property type="term" value="F:transforming growth factor beta binding"/>
    <property type="evidence" value="ECO:0007669"/>
    <property type="project" value="TreeGrafter"/>
</dbReference>
<keyword evidence="2" id="KW-1003">Cell membrane</keyword>
<sequence>MMSKTIWALICLLLVREGTAGEVTLQCRVSPAGALHPVHAQLERFEAGPGCAAREGGAKETHVIAVARPNHRTDKLVTVVLRPLSYSHPVHRPVILVLSSQHAMHWVLESDGLPENLHILVQVPVNSTLEKGGVSARVHAMSSLPWRPRALLRWTLQRHATISSLTHSASANRVYLRLGEDPSMPSVCRLQSLFLSHNYMASKLQGQEVNGCASSDTLSNPEVHIIKLWSAGSGLCGSLQVEVSVSLLPPVADAGWCNVVLVLSSAAPVNWALVTPGLRGHITVHSSHSVTPLYPPKPDLTMSSTIVPDLLATPDLLAWANQNGYPSVMSYTEAHLANRFVIELKGGGAVQAMREAKAEETWLRHWLSHEVSDGVGSRKVISVQCVDGRLTVSVDKSSLQALALSVSAVTLRDPSCQARSNRSHFLLAFPVISCGTEGEMEQHGREVQYKNTILLWRSKPSLSMQGETEVKSANQSTPLVIHFQCTALLPALTSASTPSVSSRPEGMLRSGSGPGPDPGSGPPWLPVARGGPLLSMRLFATEGFEQRAVGPCMVTVHGRVYAEISGSMEVSERLEVRSCVFSPLSDPRAQASWPIIRDFCPVDSSFITHTETRTEHRAGEDGDRDTEKDEGVREDSDEEGQEEDEAERAQSTGGDEKLLVPKTRDDEEGTGTRRLPSDNQREKHIQGRRVRMSREVDVGQQTERTEKTVQLRFSFILRPVFNNSIQFLHCSLQLCGDATETLRDCTHTPAPTHTPAARQCEYRNLSRPVLVTYLPDALVGLVPPPAGKLAQKPRVTETVMPRHSSSSGVGSSVLISVIAAFLMGIVMMGALWCIYSCTGRPATARRNSLQETPNSWSPMSPLEQTTSSV</sequence>
<evidence type="ECO:0000256" key="4">
    <source>
        <dbReference type="ARBA" id="ARBA00022692"/>
    </source>
</evidence>
<dbReference type="AlphaFoldDB" id="A0A7J6AD01"/>
<dbReference type="Pfam" id="PF26060">
    <property type="entry name" value="TGFBR3_N"/>
    <property type="match status" value="2"/>
</dbReference>
<evidence type="ECO:0000256" key="10">
    <source>
        <dbReference type="SAM" id="MobiDB-lite"/>
    </source>
</evidence>